<dbReference type="Proteomes" id="UP000323910">
    <property type="component" value="Unassembled WGS sequence"/>
</dbReference>
<evidence type="ECO:0000259" key="4">
    <source>
        <dbReference type="PROSITE" id="PS51755"/>
    </source>
</evidence>
<reference evidence="5 6" key="1">
    <citation type="submission" date="2019-08" db="EMBL/GenBank/DDBJ databases">
        <title>The draft genome of Lelliottia nimipressuralis strain CICC 24156.</title>
        <authorList>
            <person name="Wu W."/>
            <person name="Feng Y."/>
            <person name="Zong Z."/>
        </authorList>
    </citation>
    <scope>NUCLEOTIDE SEQUENCE [LARGE SCALE GENOMIC DNA]</scope>
    <source>
        <strain evidence="5 6">CICC 24156</strain>
    </source>
</reference>
<keyword evidence="3" id="KW-1133">Transmembrane helix</keyword>
<keyword evidence="1 2" id="KW-0238">DNA-binding</keyword>
<evidence type="ECO:0000313" key="5">
    <source>
        <dbReference type="EMBL" id="TYT33524.1"/>
    </source>
</evidence>
<dbReference type="SUPFAM" id="SSF46894">
    <property type="entry name" value="C-terminal effector domain of the bipartite response regulators"/>
    <property type="match status" value="1"/>
</dbReference>
<keyword evidence="3" id="KW-0812">Transmembrane</keyword>
<feature type="domain" description="OmpR/PhoB-type" evidence="4">
    <location>
        <begin position="9"/>
        <end position="114"/>
    </location>
</feature>
<gene>
    <name evidence="5" type="ORF">FZO59_09795</name>
</gene>
<dbReference type="Gene3D" id="1.10.10.10">
    <property type="entry name" value="Winged helix-like DNA-binding domain superfamily/Winged helix DNA-binding domain"/>
    <property type="match status" value="1"/>
</dbReference>
<dbReference type="SMART" id="SM00862">
    <property type="entry name" value="Trans_reg_C"/>
    <property type="match status" value="1"/>
</dbReference>
<feature type="DNA-binding region" description="OmpR/PhoB-type" evidence="2">
    <location>
        <begin position="9"/>
        <end position="114"/>
    </location>
</feature>
<name>A0ABY3P3C0_9ENTR</name>
<dbReference type="InterPro" id="IPR001867">
    <property type="entry name" value="OmpR/PhoB-type_DNA-bd"/>
</dbReference>
<sequence length="276" mass="31048">MSTIDRTMKKVYVINDTLLFEPDLRRLGPLDGYPQRATTLHGPVSECLLLLLENNNHVVTQRVLFASIWEKQGAIVSTNALYQTISQIRKALKFAGLEENIIKTLPKEGFKSIAQLREGELDEFIRPQTTALVSVLPEEYPVAEVTAVAVSEMIRKPPFFPAKLAYGVAGVLFLLSCAISYFLIKDDKSSLTHYQSVSQFNGCDVYSSWRDKEKTSEMLAGLAKRYPIQCKPGGVLWMTSSFSQQAHSVIICDRPLKNKNAQCDSIIYRPQNHDDE</sequence>
<evidence type="ECO:0000256" key="3">
    <source>
        <dbReference type="SAM" id="Phobius"/>
    </source>
</evidence>
<feature type="transmembrane region" description="Helical" evidence="3">
    <location>
        <begin position="164"/>
        <end position="184"/>
    </location>
</feature>
<evidence type="ECO:0000256" key="1">
    <source>
        <dbReference type="ARBA" id="ARBA00023125"/>
    </source>
</evidence>
<proteinExistence type="predicted"/>
<dbReference type="InterPro" id="IPR036388">
    <property type="entry name" value="WH-like_DNA-bd_sf"/>
</dbReference>
<accession>A0ABY3P3C0</accession>
<evidence type="ECO:0000313" key="6">
    <source>
        <dbReference type="Proteomes" id="UP000323910"/>
    </source>
</evidence>
<dbReference type="Pfam" id="PF00486">
    <property type="entry name" value="Trans_reg_C"/>
    <property type="match status" value="1"/>
</dbReference>
<comment type="caution">
    <text evidence="5">The sequence shown here is derived from an EMBL/GenBank/DDBJ whole genome shotgun (WGS) entry which is preliminary data.</text>
</comment>
<keyword evidence="3" id="KW-0472">Membrane</keyword>
<dbReference type="EMBL" id="VTFR01000004">
    <property type="protein sequence ID" value="TYT33524.1"/>
    <property type="molecule type" value="Genomic_DNA"/>
</dbReference>
<dbReference type="PROSITE" id="PS51755">
    <property type="entry name" value="OMPR_PHOB"/>
    <property type="match status" value="1"/>
</dbReference>
<dbReference type="InterPro" id="IPR016032">
    <property type="entry name" value="Sig_transdc_resp-reg_C-effctor"/>
</dbReference>
<protein>
    <recommendedName>
        <fullName evidence="4">OmpR/PhoB-type domain-containing protein</fullName>
    </recommendedName>
</protein>
<keyword evidence="6" id="KW-1185">Reference proteome</keyword>
<organism evidence="5 6">
    <name type="scientific">Lelliottia nimipressuralis</name>
    <dbReference type="NCBI Taxonomy" id="69220"/>
    <lineage>
        <taxon>Bacteria</taxon>
        <taxon>Pseudomonadati</taxon>
        <taxon>Pseudomonadota</taxon>
        <taxon>Gammaproteobacteria</taxon>
        <taxon>Enterobacterales</taxon>
        <taxon>Enterobacteriaceae</taxon>
        <taxon>Lelliottia</taxon>
    </lineage>
</organism>
<evidence type="ECO:0000256" key="2">
    <source>
        <dbReference type="PROSITE-ProRule" id="PRU01091"/>
    </source>
</evidence>